<evidence type="ECO:0000256" key="1">
    <source>
        <dbReference type="SAM" id="MobiDB-lite"/>
    </source>
</evidence>
<evidence type="ECO:0000259" key="2">
    <source>
        <dbReference type="Pfam" id="PF20266"/>
    </source>
</evidence>
<dbReference type="PANTHER" id="PTHR10656:SF69">
    <property type="entry name" value="MAB-21-LIKE HHH_H2TH-LIKE DOMAIN-CONTAINING PROTEIN"/>
    <property type="match status" value="1"/>
</dbReference>
<organism evidence="3 4">
    <name type="scientific">Clunio marinus</name>
    <dbReference type="NCBI Taxonomy" id="568069"/>
    <lineage>
        <taxon>Eukaryota</taxon>
        <taxon>Metazoa</taxon>
        <taxon>Ecdysozoa</taxon>
        <taxon>Arthropoda</taxon>
        <taxon>Hexapoda</taxon>
        <taxon>Insecta</taxon>
        <taxon>Pterygota</taxon>
        <taxon>Neoptera</taxon>
        <taxon>Endopterygota</taxon>
        <taxon>Diptera</taxon>
        <taxon>Nematocera</taxon>
        <taxon>Chironomoidea</taxon>
        <taxon>Chironomidae</taxon>
        <taxon>Clunio</taxon>
    </lineage>
</organism>
<dbReference type="InterPro" id="IPR024810">
    <property type="entry name" value="MAB21L/cGLR"/>
</dbReference>
<gene>
    <name evidence="3" type="ORF">CLUMA_CG009990</name>
</gene>
<feature type="domain" description="Mab-21-like HhH/H2TH-like" evidence="2">
    <location>
        <begin position="535"/>
        <end position="622"/>
    </location>
</feature>
<evidence type="ECO:0000313" key="4">
    <source>
        <dbReference type="Proteomes" id="UP000183832"/>
    </source>
</evidence>
<dbReference type="InterPro" id="IPR046906">
    <property type="entry name" value="Mab-21_HhH/H2TH-like"/>
</dbReference>
<dbReference type="STRING" id="568069.A0A1J1I8L1"/>
<dbReference type="SMART" id="SM01265">
    <property type="entry name" value="Mab-21"/>
    <property type="match status" value="1"/>
</dbReference>
<evidence type="ECO:0000313" key="3">
    <source>
        <dbReference type="EMBL" id="CRK96631.1"/>
    </source>
</evidence>
<dbReference type="Gene3D" id="1.10.1410.40">
    <property type="match status" value="1"/>
</dbReference>
<reference evidence="3 4" key="1">
    <citation type="submission" date="2015-04" db="EMBL/GenBank/DDBJ databases">
        <authorList>
            <person name="Syromyatnikov M.Y."/>
            <person name="Popov V.N."/>
        </authorList>
    </citation>
    <scope>NUCLEOTIDE SEQUENCE [LARGE SCALE GENOMIC DNA]</scope>
</reference>
<dbReference type="AlphaFoldDB" id="A0A1J1I8L1"/>
<proteinExistence type="predicted"/>
<dbReference type="EMBL" id="CVRI01000044">
    <property type="protein sequence ID" value="CRK96631.1"/>
    <property type="molecule type" value="Genomic_DNA"/>
</dbReference>
<protein>
    <submittedName>
        <fullName evidence="3">CLUMA_CG009990, isoform A</fullName>
    </submittedName>
</protein>
<feature type="region of interest" description="Disordered" evidence="1">
    <location>
        <begin position="1"/>
        <end position="24"/>
    </location>
</feature>
<dbReference type="OrthoDB" id="6112914at2759"/>
<keyword evidence="4" id="KW-1185">Reference proteome</keyword>
<sequence length="949" mass="111682">MGRSHSKVHAPPPPTQTNSTVHKRSKFRMNIEKKKLKKFWFGKKKSKMDQLKVPLPTVTSEINYQNGDFEVEIKRRMQEQLAFNSDIFVLDQMMMSVQFFANYERDLWEAVELNRNRENQKTEQVTKHCKTILMPDRLYEAVDRRVKYVAKHGKFKNQLQPLQTQTIYIVHDNIEITNPGENSVYSILSDAPIYKLQIDDPFEGSRKKKVVRHVGYIKLKSFERITKNDVLSYNLSSDSQYVSGSLKNEDDDETDIDEDEIDVPEGFLRAKLRDSIRYGRNKVEYYTPSSVSISPASSEYDYTYIRALHTHQPLNMLRQSALIKNPLSTVMLPDTCISNVSRFMINNKKQEQFYSTGYSTDDESEEKEINESQYECYEGSRESYYYEDKQYLNSKEFLSYFINLFQQTLASDLGISEETMKNATWKGSAVYCEPWEIIPAISCPWPREANEWIFRQRESRVDPLTGQFVQWPSIEMINKITNFGCHVIPQGYAPKLGTNLQRELEWKIVFPEAERYLESRLTSSQAKVYMMTKILLKTFIEPNLERGVNMFTTEHIRAHLFWQCEYNYTAWYQEHLGEALIKFLTSLLHCIKTHRLPDYFLPKRNLFQNIPEKILVDLHKRIFRIVESPVPYVMIAIRNLRYQRNFYPKLKCKRLYSRLIIDDPNKIYNPKVDALDVDALVHAPSDDEEKEAPLGSIAYFDRKERRSRKRRTRCVRFALDEHYVAAYTKRKEAEKDLRRSSIESIDTKIKILKHMEMLRRKLVFELFIEQFIEMSHVSIKYRSLQQTMELLKQAERLCLLLRDDKFVEEAEDYQSAIESLRLAAENSISATIQGPELPRRESLLDKKAIKIRFRPEEPIENSIMESKTNLTEVPSDDDNDEIYNYHKSIVVQIHATSAENLARFNHNDGEYDDIDEIASSMEKLDTHLDNNGRNMKHKSDSSANLYEIL</sequence>
<dbReference type="Proteomes" id="UP000183832">
    <property type="component" value="Unassembled WGS sequence"/>
</dbReference>
<accession>A0A1J1I8L1</accession>
<dbReference type="PANTHER" id="PTHR10656">
    <property type="entry name" value="CELL FATE DETERMINING PROTEIN MAB21-RELATED"/>
    <property type="match status" value="1"/>
</dbReference>
<name>A0A1J1I8L1_9DIPT</name>
<dbReference type="Pfam" id="PF20266">
    <property type="entry name" value="Mab-21_C"/>
    <property type="match status" value="1"/>
</dbReference>